<accession>A0A6G0SZ76</accession>
<organism evidence="1 2">
    <name type="scientific">Aphis glycines</name>
    <name type="common">Soybean aphid</name>
    <dbReference type="NCBI Taxonomy" id="307491"/>
    <lineage>
        <taxon>Eukaryota</taxon>
        <taxon>Metazoa</taxon>
        <taxon>Ecdysozoa</taxon>
        <taxon>Arthropoda</taxon>
        <taxon>Hexapoda</taxon>
        <taxon>Insecta</taxon>
        <taxon>Pterygota</taxon>
        <taxon>Neoptera</taxon>
        <taxon>Paraneoptera</taxon>
        <taxon>Hemiptera</taxon>
        <taxon>Sternorrhyncha</taxon>
        <taxon>Aphidomorpha</taxon>
        <taxon>Aphidoidea</taxon>
        <taxon>Aphididae</taxon>
        <taxon>Aphidini</taxon>
        <taxon>Aphis</taxon>
        <taxon>Aphis</taxon>
    </lineage>
</organism>
<gene>
    <name evidence="1" type="ORF">AGLY_015918</name>
</gene>
<evidence type="ECO:0000313" key="1">
    <source>
        <dbReference type="EMBL" id="KAE9523700.1"/>
    </source>
</evidence>
<dbReference type="OrthoDB" id="10551586at2759"/>
<sequence>MKLLILCLTKWLFDNILNFVIQSIMAELILATIWIIKQKNAWCYGSIYKSGLELPIGYFLTSNLKSMQKAELIKQALSLLKATRIGGWTGVKRLSLQSDQGALRVDLPIIKFKDKANCCNLYASIFLSIVVRSESSRNVFSELKFFGFKQMQSLISILNPSVNEILGHSSVTNKSY</sequence>
<dbReference type="AlphaFoldDB" id="A0A6G0SZ76"/>
<reference evidence="1 2" key="1">
    <citation type="submission" date="2019-08" db="EMBL/GenBank/DDBJ databases">
        <title>The genome of the soybean aphid Biotype 1, its phylome, world population structure and adaptation to the North American continent.</title>
        <authorList>
            <person name="Giordano R."/>
            <person name="Donthu R.K."/>
            <person name="Hernandez A.G."/>
            <person name="Wright C.L."/>
            <person name="Zimin A.V."/>
        </authorList>
    </citation>
    <scope>NUCLEOTIDE SEQUENCE [LARGE SCALE GENOMIC DNA]</scope>
    <source>
        <tissue evidence="1">Whole aphids</tissue>
    </source>
</reference>
<proteinExistence type="predicted"/>
<keyword evidence="2" id="KW-1185">Reference proteome</keyword>
<comment type="caution">
    <text evidence="1">The sequence shown here is derived from an EMBL/GenBank/DDBJ whole genome shotgun (WGS) entry which is preliminary data.</text>
</comment>
<dbReference type="EMBL" id="VYZN01000078">
    <property type="protein sequence ID" value="KAE9523700.1"/>
    <property type="molecule type" value="Genomic_DNA"/>
</dbReference>
<evidence type="ECO:0000313" key="2">
    <source>
        <dbReference type="Proteomes" id="UP000475862"/>
    </source>
</evidence>
<protein>
    <submittedName>
        <fullName evidence="1">Uncharacterized protein</fullName>
    </submittedName>
</protein>
<dbReference type="Proteomes" id="UP000475862">
    <property type="component" value="Unassembled WGS sequence"/>
</dbReference>
<name>A0A6G0SZ76_APHGL</name>